<dbReference type="SUPFAM" id="SSF53335">
    <property type="entry name" value="S-adenosyl-L-methionine-dependent methyltransferases"/>
    <property type="match status" value="1"/>
</dbReference>
<dbReference type="Gene3D" id="3.40.50.150">
    <property type="entry name" value="Vaccinia Virus protein VP39"/>
    <property type="match status" value="1"/>
</dbReference>
<feature type="domain" description="Methyltransferase type 11" evidence="1">
    <location>
        <begin position="69"/>
        <end position="117"/>
    </location>
</feature>
<protein>
    <recommendedName>
        <fullName evidence="1">Methyltransferase type 11 domain-containing protein</fullName>
    </recommendedName>
</protein>
<evidence type="ECO:0000259" key="1">
    <source>
        <dbReference type="Pfam" id="PF08241"/>
    </source>
</evidence>
<dbReference type="InterPro" id="IPR013216">
    <property type="entry name" value="Methyltransf_11"/>
</dbReference>
<proteinExistence type="predicted"/>
<dbReference type="CDD" id="cd02440">
    <property type="entry name" value="AdoMet_MTases"/>
    <property type="match status" value="1"/>
</dbReference>
<reference evidence="2 3" key="1">
    <citation type="journal article" date="2016" name="Nat. Commun.">
        <title>Thousands of microbial genomes shed light on interconnected biogeochemical processes in an aquifer system.</title>
        <authorList>
            <person name="Anantharaman K."/>
            <person name="Brown C.T."/>
            <person name="Hug L.A."/>
            <person name="Sharon I."/>
            <person name="Castelle C.J."/>
            <person name="Probst A.J."/>
            <person name="Thomas B.C."/>
            <person name="Singh A."/>
            <person name="Wilkins M.J."/>
            <person name="Karaoz U."/>
            <person name="Brodie E.L."/>
            <person name="Williams K.H."/>
            <person name="Hubbard S.S."/>
            <person name="Banfield J.F."/>
        </authorList>
    </citation>
    <scope>NUCLEOTIDE SEQUENCE [LARGE SCALE GENOMIC DNA]</scope>
</reference>
<dbReference type="Pfam" id="PF08241">
    <property type="entry name" value="Methyltransf_11"/>
    <property type="match status" value="1"/>
</dbReference>
<name>A0A1F6MV51_9BACT</name>
<gene>
    <name evidence="2" type="ORF">A3G00_00475</name>
</gene>
<dbReference type="GO" id="GO:0008757">
    <property type="term" value="F:S-adenosylmethionine-dependent methyltransferase activity"/>
    <property type="evidence" value="ECO:0007669"/>
    <property type="project" value="InterPro"/>
</dbReference>
<dbReference type="AlphaFoldDB" id="A0A1F6MV51"/>
<dbReference type="STRING" id="1798692.A3G00_00475"/>
<dbReference type="EMBL" id="MFQN01000007">
    <property type="protein sequence ID" value="OGH75524.1"/>
    <property type="molecule type" value="Genomic_DNA"/>
</dbReference>
<sequence length="203" mass="23866">MKNQWDSFFEEKMVKIFTEKKIVIDIGGGLRIDKNKSNRFDRRNVWLRKYADKIDFKILDKVADYHPDIIGDVQNLNLPDNSVDAFICIAVLEHVEEPGQALREMHRVLKPGGYCFIYAPFLYYYHPLGGYYKDFYRFTRDGLEYMTKDFSSVELQNVRGAIATVLNLLPFFSKRTGVFDRLDRIFHKQDSNQTSGYDVFCVK</sequence>
<evidence type="ECO:0000313" key="3">
    <source>
        <dbReference type="Proteomes" id="UP000178347"/>
    </source>
</evidence>
<comment type="caution">
    <text evidence="2">The sequence shown here is derived from an EMBL/GenBank/DDBJ whole genome shotgun (WGS) entry which is preliminary data.</text>
</comment>
<dbReference type="Proteomes" id="UP000178347">
    <property type="component" value="Unassembled WGS sequence"/>
</dbReference>
<organism evidence="2 3">
    <name type="scientific">Candidatus Magasanikbacteria bacterium RIFCSPLOWO2_12_FULL_43_12</name>
    <dbReference type="NCBI Taxonomy" id="1798692"/>
    <lineage>
        <taxon>Bacteria</taxon>
        <taxon>Candidatus Magasanikiibacteriota</taxon>
    </lineage>
</organism>
<dbReference type="InterPro" id="IPR029063">
    <property type="entry name" value="SAM-dependent_MTases_sf"/>
</dbReference>
<accession>A0A1F6MV51</accession>
<evidence type="ECO:0000313" key="2">
    <source>
        <dbReference type="EMBL" id="OGH75524.1"/>
    </source>
</evidence>